<feature type="compositionally biased region" description="Polar residues" evidence="1">
    <location>
        <begin position="308"/>
        <end position="318"/>
    </location>
</feature>
<feature type="region of interest" description="Disordered" evidence="1">
    <location>
        <begin position="308"/>
        <end position="328"/>
    </location>
</feature>
<protein>
    <submittedName>
        <fullName evidence="2">Uncharacterized protein</fullName>
    </submittedName>
</protein>
<proteinExistence type="predicted"/>
<reference evidence="2 3" key="1">
    <citation type="submission" date="2020-10" db="EMBL/GenBank/DDBJ databases">
        <title>Chromosome-scale genome assembly of the Allis shad, Alosa alosa.</title>
        <authorList>
            <person name="Margot Z."/>
            <person name="Christophe K."/>
            <person name="Cabau C."/>
            <person name="Louis A."/>
            <person name="Berthelot C."/>
            <person name="Parey E."/>
            <person name="Roest Crollius H."/>
            <person name="Montfort J."/>
            <person name="Robinson-Rechavi M."/>
            <person name="Bucao C."/>
            <person name="Bouchez O."/>
            <person name="Gislard M."/>
            <person name="Lluch J."/>
            <person name="Milhes M."/>
            <person name="Lampietro C."/>
            <person name="Lopez Roques C."/>
            <person name="Donnadieu C."/>
            <person name="Braasch I."/>
            <person name="Desvignes T."/>
            <person name="Postlethwait J."/>
            <person name="Bobe J."/>
            <person name="Guiguen Y."/>
        </authorList>
    </citation>
    <scope>NUCLEOTIDE SEQUENCE [LARGE SCALE GENOMIC DNA]</scope>
    <source>
        <strain evidence="2">M-15738</strain>
        <tissue evidence="2">Blood</tissue>
    </source>
</reference>
<feature type="region of interest" description="Disordered" evidence="1">
    <location>
        <begin position="154"/>
        <end position="195"/>
    </location>
</feature>
<comment type="caution">
    <text evidence="2">The sequence shown here is derived from an EMBL/GenBank/DDBJ whole genome shotgun (WGS) entry which is preliminary data.</text>
</comment>
<feature type="region of interest" description="Disordered" evidence="1">
    <location>
        <begin position="67"/>
        <end position="135"/>
    </location>
</feature>
<organism evidence="2 3">
    <name type="scientific">Alosa alosa</name>
    <name type="common">allis shad</name>
    <dbReference type="NCBI Taxonomy" id="278164"/>
    <lineage>
        <taxon>Eukaryota</taxon>
        <taxon>Metazoa</taxon>
        <taxon>Chordata</taxon>
        <taxon>Craniata</taxon>
        <taxon>Vertebrata</taxon>
        <taxon>Euteleostomi</taxon>
        <taxon>Actinopterygii</taxon>
        <taxon>Neopterygii</taxon>
        <taxon>Teleostei</taxon>
        <taxon>Clupei</taxon>
        <taxon>Clupeiformes</taxon>
        <taxon>Clupeoidei</taxon>
        <taxon>Clupeidae</taxon>
        <taxon>Alosa</taxon>
    </lineage>
</organism>
<evidence type="ECO:0000313" key="2">
    <source>
        <dbReference type="EMBL" id="KAG5286497.1"/>
    </source>
</evidence>
<dbReference type="EMBL" id="JADWDJ010000001">
    <property type="protein sequence ID" value="KAG5286497.1"/>
    <property type="molecule type" value="Genomic_DNA"/>
</dbReference>
<name>A0AAV6HKS2_9TELE</name>
<accession>A0AAV6HKS2</accession>
<dbReference type="AlphaFoldDB" id="A0AAV6HKS2"/>
<sequence>MLTSARVARHSVQCDSTANSVGCAPQELTQRGATLLAIQCGRASSHMAVPERHQLPLSGRPQAALSLACHRGTPPSPGGAPRWPFQPVDTVPSTGVRGGSDVAVPTPLRSVDSPTRTDRHRLRSNRTTLSSPAAATIFGVPPRVASLQSRSALLPAHSTPSRPQRRHDPEEPLPRRSPSALLTRRGHRQLQPRTAWRGVTAQASVVFSANASSAPSSGKISSHGSRQAIGRAIPVSFGRHNVRRIGVPVSNTTPQSRKSVCFLRQAAVSSQLQLTLGPLPTTCVPPCESSCCGVCLVVTALPVGLGNESSSDKQNLGSIQKRAKEGLE</sequence>
<evidence type="ECO:0000313" key="3">
    <source>
        <dbReference type="Proteomes" id="UP000823561"/>
    </source>
</evidence>
<keyword evidence="3" id="KW-1185">Reference proteome</keyword>
<gene>
    <name evidence="2" type="ORF">AALO_G00015480</name>
</gene>
<dbReference type="Proteomes" id="UP000823561">
    <property type="component" value="Chromosome 1"/>
</dbReference>
<evidence type="ECO:0000256" key="1">
    <source>
        <dbReference type="SAM" id="MobiDB-lite"/>
    </source>
</evidence>